<dbReference type="RefSeq" id="XP_006692460.1">
    <property type="nucleotide sequence ID" value="XM_006692397.1"/>
</dbReference>
<feature type="compositionally biased region" description="Low complexity" evidence="1">
    <location>
        <begin position="1096"/>
        <end position="1178"/>
    </location>
</feature>
<evidence type="ECO:0000313" key="2">
    <source>
        <dbReference type="EMBL" id="EGS22441.1"/>
    </source>
</evidence>
<protein>
    <submittedName>
        <fullName evidence="2">Uncharacterized protein</fullName>
    </submittedName>
</protein>
<feature type="compositionally biased region" description="Low complexity" evidence="1">
    <location>
        <begin position="1187"/>
        <end position="1200"/>
    </location>
</feature>
<feature type="compositionally biased region" description="Basic and acidic residues" evidence="1">
    <location>
        <begin position="680"/>
        <end position="706"/>
    </location>
</feature>
<feature type="compositionally biased region" description="Low complexity" evidence="1">
    <location>
        <begin position="1054"/>
        <end position="1082"/>
    </location>
</feature>
<feature type="compositionally biased region" description="Polar residues" evidence="1">
    <location>
        <begin position="665"/>
        <end position="679"/>
    </location>
</feature>
<proteinExistence type="predicted"/>
<dbReference type="AlphaFoldDB" id="G0S358"/>
<keyword evidence="3" id="KW-1185">Reference proteome</keyword>
<feature type="compositionally biased region" description="Low complexity" evidence="1">
    <location>
        <begin position="517"/>
        <end position="534"/>
    </location>
</feature>
<feature type="region of interest" description="Disordered" evidence="1">
    <location>
        <begin position="358"/>
        <end position="388"/>
    </location>
</feature>
<dbReference type="EMBL" id="GL988040">
    <property type="protein sequence ID" value="EGS22441.1"/>
    <property type="molecule type" value="Genomic_DNA"/>
</dbReference>
<accession>G0S358</accession>
<feature type="compositionally biased region" description="Polar residues" evidence="1">
    <location>
        <begin position="494"/>
        <end position="516"/>
    </location>
</feature>
<dbReference type="Proteomes" id="UP000008066">
    <property type="component" value="Unassembled WGS sequence"/>
</dbReference>
<feature type="region of interest" description="Disordered" evidence="1">
    <location>
        <begin position="266"/>
        <end position="312"/>
    </location>
</feature>
<feature type="region of interest" description="Disordered" evidence="1">
    <location>
        <begin position="963"/>
        <end position="984"/>
    </location>
</feature>
<feature type="compositionally biased region" description="Low complexity" evidence="1">
    <location>
        <begin position="613"/>
        <end position="624"/>
    </location>
</feature>
<dbReference type="GeneID" id="18256014"/>
<feature type="region of interest" description="Disordered" evidence="1">
    <location>
        <begin position="480"/>
        <end position="742"/>
    </location>
</feature>
<feature type="region of interest" description="Disordered" evidence="1">
    <location>
        <begin position="1"/>
        <end position="26"/>
    </location>
</feature>
<feature type="region of interest" description="Disordered" evidence="1">
    <location>
        <begin position="1045"/>
        <end position="1224"/>
    </location>
</feature>
<feature type="compositionally biased region" description="Polar residues" evidence="1">
    <location>
        <begin position="539"/>
        <end position="558"/>
    </location>
</feature>
<name>G0S358_CHATD</name>
<gene>
    <name evidence="2" type="ORF">CTHT_0019760</name>
</gene>
<feature type="region of interest" description="Disordered" evidence="1">
    <location>
        <begin position="761"/>
        <end position="921"/>
    </location>
</feature>
<sequence>MFDFASPGPEAAREPSPTPTSTATFQPSWERVAVAPVPGMRRQPKIWKRVAGLVNAPLPRNYVVAMTELASNGQGPRKRMRHEGHIPVWGEPKWHPKIDEPRDGKNELTKARDAVMRAVHDKALAAMTAPLPARRRTTYAEEKLKWVPRKRHHSRWPIEPKKQDRMVAHLQPYIEFKVPSTSAPPIETPSKLDAKQMARRCTRRLSRSPSKQLAAVRLSPVKKSALFMSPVKKSLGCLSPTKVVDSPHRTFRVNATPTKVNLNSIKITPPRKFPLKPSTPTQQREDKAVTSSAKPSVATPATTQPSPSTPLLPLLFDSPVVDSQPEPIYETHRRTSLHAAKRLDRISSGAARLLALKSRKSPNRRHSFTTLSNVQAATPKPTKERRNSFSSFRADHNEVGTLTTDNLRSANATLKNAQRVVEIDMKTDLDIFGKPSAAPKDGAATQGPVQTRAETTPAPAVTPSAGVDSPLSSLAALFAAGSRNPPDTPDVPSRSATPSGNPSPASTETPSRSSCLPATPKAAANAQSPAAEAAEVIGATNTSPDVDATSSGLSTSDSPKPVPKETTPTKDLNDNDELLAHFPSAIQTCFDATSPSPMASDKVGDASSETLITAASKDATSTPTSSPPPASSPEQATTEHSSPRKPSQLTAELDAESSPKFTPINGHTSSPTNITSGSSQEKDLPEFEEPTHEQQVDEDTVMKDAPIEELSAASNDNADQLRVTATEPLKPQDGSTESDMDMLRDFITRVTAEKTAALAANAAAKSERRGHIFGATPSKVESDTSPSRTPLGEKSPNSPTTGNKKRKLDEFNNDVASKEAAPSEPQPTGRRLKRRRSLDAVPTSIDGESPDQNNSSDQASAGLRRSTRARTTRVDLTRSAPSANIALSQIPRARVSRAGASPTTPAKPSRPTPQDRKKELELEALTRVNTRNNKGAAIPPPLMLLMLNADLEVRKKVGIDDVMEPKKGSEAQVPAKQTDKPKKSVRFAENLVSYREPSPTVITGAERQAAASLETVIPDGDEIAEAEPTVGAAVAKTQPVLAKKKVVAGKRKASPASTAAATAPSAGPAGPAVAPASSATAKRSTRSSRLPPPKPVAKSVVPGEAPAAAAAAAAGSAGKKRSASTSSPAPGRAAAPSARSPAAKPGAKPTAVVRGARTAPAGAPRASAKSAAAGSAPTGRTTRSTSAGLAAKRAAAAAAASGEEMEGVGKPAPKRKGTAAAGKG</sequence>
<evidence type="ECO:0000313" key="3">
    <source>
        <dbReference type="Proteomes" id="UP000008066"/>
    </source>
</evidence>
<feature type="compositionally biased region" description="Polar residues" evidence="1">
    <location>
        <begin position="850"/>
        <end position="859"/>
    </location>
</feature>
<dbReference type="OrthoDB" id="4207369at2759"/>
<feature type="compositionally biased region" description="Polar residues" evidence="1">
    <location>
        <begin position="585"/>
        <end position="597"/>
    </location>
</feature>
<dbReference type="eggNOG" id="ENOG502SEVN">
    <property type="taxonomic scope" value="Eukaryota"/>
</dbReference>
<reference evidence="2 3" key="1">
    <citation type="journal article" date="2011" name="Cell">
        <title>Insight into structure and assembly of the nuclear pore complex by utilizing the genome of a eukaryotic thermophile.</title>
        <authorList>
            <person name="Amlacher S."/>
            <person name="Sarges P."/>
            <person name="Flemming D."/>
            <person name="van Noort V."/>
            <person name="Kunze R."/>
            <person name="Devos D.P."/>
            <person name="Arumugam M."/>
            <person name="Bork P."/>
            <person name="Hurt E."/>
        </authorList>
    </citation>
    <scope>NUCLEOTIDE SEQUENCE [LARGE SCALE GENOMIC DNA]</scope>
    <source>
        <strain evidence="3">DSM 1495 / CBS 144.50 / IMI 039719</strain>
    </source>
</reference>
<feature type="compositionally biased region" description="Basic residues" evidence="1">
    <location>
        <begin position="358"/>
        <end position="367"/>
    </location>
</feature>
<dbReference type="HOGENOM" id="CLU_251409_0_0_1"/>
<organism evidence="3">
    <name type="scientific">Chaetomium thermophilum (strain DSM 1495 / CBS 144.50 / IMI 039719)</name>
    <name type="common">Thermochaetoides thermophila</name>
    <dbReference type="NCBI Taxonomy" id="759272"/>
    <lineage>
        <taxon>Eukaryota</taxon>
        <taxon>Fungi</taxon>
        <taxon>Dikarya</taxon>
        <taxon>Ascomycota</taxon>
        <taxon>Pezizomycotina</taxon>
        <taxon>Sordariomycetes</taxon>
        <taxon>Sordariomycetidae</taxon>
        <taxon>Sordariales</taxon>
        <taxon>Chaetomiaceae</taxon>
        <taxon>Thermochaetoides</taxon>
    </lineage>
</organism>
<feature type="compositionally biased region" description="Low complexity" evidence="1">
    <location>
        <begin position="295"/>
        <end position="312"/>
    </location>
</feature>
<evidence type="ECO:0000256" key="1">
    <source>
        <dbReference type="SAM" id="MobiDB-lite"/>
    </source>
</evidence>
<feature type="region of interest" description="Disordered" evidence="1">
    <location>
        <begin position="434"/>
        <end position="468"/>
    </location>
</feature>
<dbReference type="KEGG" id="cthr:CTHT_0019760"/>
<dbReference type="OMA" id="PTCIEAE"/>